<dbReference type="EMBL" id="AWWV01013987">
    <property type="protein sequence ID" value="OMO59317.1"/>
    <property type="molecule type" value="Genomic_DNA"/>
</dbReference>
<reference evidence="2 3" key="1">
    <citation type="submission" date="2013-09" db="EMBL/GenBank/DDBJ databases">
        <title>Corchorus capsularis genome sequencing.</title>
        <authorList>
            <person name="Alam M."/>
            <person name="Haque M.S."/>
            <person name="Islam M.S."/>
            <person name="Emdad E.M."/>
            <person name="Islam M.M."/>
            <person name="Ahmed B."/>
            <person name="Halim A."/>
            <person name="Hossen Q.M.M."/>
            <person name="Hossain M.Z."/>
            <person name="Ahmed R."/>
            <person name="Khan M.M."/>
            <person name="Islam R."/>
            <person name="Rashid M.M."/>
            <person name="Khan S.A."/>
            <person name="Rahman M.S."/>
            <person name="Alam M."/>
        </authorList>
    </citation>
    <scope>NUCLEOTIDE SEQUENCE [LARGE SCALE GENOMIC DNA]</scope>
    <source>
        <strain evidence="3">cv. CVL-1</strain>
        <tissue evidence="2">Whole seedling</tissue>
    </source>
</reference>
<proteinExistence type="predicted"/>
<sequence>MVGWHKRMKEHVINGSGGLSVAFFRTLFDNLQQNDIDLAPYDRLPKEFLPGRYAQQIQMELAFTSLLCMEKVILHDPGVSTGRQLSFSNSKSKLQLSKAHAKHDAKYKNKYRGGRKDWPKVHATFVKAWDNRLQNLYIDMNDIGEESTSSDDRHDEGIPTGTASQGTSLFQDNVQGRSEHSPLNSSSSSSQGIRTEQSHFDSTISPSVQGDTYMLDIRTEIMDEEVIPQVNAQETPIQEQGESMEQQPTYEEVTAHGTQMIQERAEQNESMEWQPMHEEVIARGTLLTRERAEQSESMQEQSLDSMQEQGVTLVRASKRRKIVSNNVDTTNMISHESMQEQGLTLMRAKNRKLVSSESMQVERVVKRPRFPRISNWLKGTALLLFVMIKATE</sequence>
<name>A0A1R3GMQ3_COCAP</name>
<evidence type="ECO:0000313" key="3">
    <source>
        <dbReference type="Proteomes" id="UP000188268"/>
    </source>
</evidence>
<dbReference type="Gramene" id="OMO59317">
    <property type="protein sequence ID" value="OMO59317"/>
    <property type="gene ID" value="CCACVL1_24914"/>
</dbReference>
<feature type="compositionally biased region" description="Polar residues" evidence="1">
    <location>
        <begin position="161"/>
        <end position="184"/>
    </location>
</feature>
<feature type="compositionally biased region" description="Polar residues" evidence="1">
    <location>
        <begin position="191"/>
        <end position="208"/>
    </location>
</feature>
<accession>A0A1R3GMQ3</accession>
<evidence type="ECO:0000256" key="1">
    <source>
        <dbReference type="SAM" id="MobiDB-lite"/>
    </source>
</evidence>
<keyword evidence="3" id="KW-1185">Reference proteome</keyword>
<dbReference type="OrthoDB" id="1692418at2759"/>
<dbReference type="AlphaFoldDB" id="A0A1R3GMQ3"/>
<organism evidence="2 3">
    <name type="scientific">Corchorus capsularis</name>
    <name type="common">Jute</name>
    <dbReference type="NCBI Taxonomy" id="210143"/>
    <lineage>
        <taxon>Eukaryota</taxon>
        <taxon>Viridiplantae</taxon>
        <taxon>Streptophyta</taxon>
        <taxon>Embryophyta</taxon>
        <taxon>Tracheophyta</taxon>
        <taxon>Spermatophyta</taxon>
        <taxon>Magnoliopsida</taxon>
        <taxon>eudicotyledons</taxon>
        <taxon>Gunneridae</taxon>
        <taxon>Pentapetalae</taxon>
        <taxon>rosids</taxon>
        <taxon>malvids</taxon>
        <taxon>Malvales</taxon>
        <taxon>Malvaceae</taxon>
        <taxon>Grewioideae</taxon>
        <taxon>Apeibeae</taxon>
        <taxon>Corchorus</taxon>
    </lineage>
</organism>
<dbReference type="Proteomes" id="UP000188268">
    <property type="component" value="Unassembled WGS sequence"/>
</dbReference>
<evidence type="ECO:0000313" key="2">
    <source>
        <dbReference type="EMBL" id="OMO59317.1"/>
    </source>
</evidence>
<protein>
    <submittedName>
        <fullName evidence="2">Titin-like protein</fullName>
    </submittedName>
</protein>
<gene>
    <name evidence="2" type="ORF">CCACVL1_24914</name>
</gene>
<comment type="caution">
    <text evidence="2">The sequence shown here is derived from an EMBL/GenBank/DDBJ whole genome shotgun (WGS) entry which is preliminary data.</text>
</comment>
<feature type="region of interest" description="Disordered" evidence="1">
    <location>
        <begin position="144"/>
        <end position="208"/>
    </location>
</feature>